<feature type="signal peptide" evidence="1">
    <location>
        <begin position="1"/>
        <end position="28"/>
    </location>
</feature>
<evidence type="ECO:0000313" key="2">
    <source>
        <dbReference type="EMBL" id="WEF35685.1"/>
    </source>
</evidence>
<evidence type="ECO:0000313" key="3">
    <source>
        <dbReference type="Proteomes" id="UP001216510"/>
    </source>
</evidence>
<proteinExistence type="predicted"/>
<reference evidence="2 3" key="1">
    <citation type="submission" date="2023-02" db="EMBL/GenBank/DDBJ databases">
        <title>Gemone sequence of Telluria chitinolytica ACM 3522T.</title>
        <authorList>
            <person name="Frediansyah A."/>
            <person name="Miess H."/>
            <person name="Gross H."/>
        </authorList>
    </citation>
    <scope>NUCLEOTIDE SEQUENCE [LARGE SCALE GENOMIC DNA]</scope>
    <source>
        <strain evidence="2 3">ACM 3522</strain>
    </source>
</reference>
<sequence length="402" mass="44479">MLSSHSPRRLHMLPLACAAMLFCGGAAAEISDTVHPFVSVGYTYDDNLLRLPENVAVGAQRSDRSTQAQAGLIVDRPIGRQRLTGTAKVSRVTFDHYSQFDYNGKDFKADLAWQLGNRLYGNIGGTYVETLTPFSDYSTNERNLRTSRRQYVSGAWRFHPSWQVRTGFTRNKNEYELLAQRVNNRKEDLAEVGADYLAPSGSKVGLVARQLKGTYLNPRRINGVALDDNYTQDELKAAINWRFSGITHIEVLAGYARRKHDFFTGRDSSGANGRASVTWAPLGKVRFQAEVWREFAAVESFIVSNSLNKGASIGATWLATAKVQANASLRTEKRKFEQLTTANLNDDGRDSANSAQVGLVYAPTIGTQIGLSAFREKRNGSRIAGTNDYRSNGVSINASVQF</sequence>
<dbReference type="Proteomes" id="UP001216510">
    <property type="component" value="Chromosome"/>
</dbReference>
<keyword evidence="3" id="KW-1185">Reference proteome</keyword>
<feature type="chain" id="PRO_5045072312" evidence="1">
    <location>
        <begin position="29"/>
        <end position="402"/>
    </location>
</feature>
<dbReference type="InterPro" id="IPR017465">
    <property type="entry name" value="EpsL_proteobac"/>
</dbReference>
<organism evidence="2 3">
    <name type="scientific">Pseudoduganella chitinolytica</name>
    <dbReference type="NCBI Taxonomy" id="34070"/>
    <lineage>
        <taxon>Bacteria</taxon>
        <taxon>Pseudomonadati</taxon>
        <taxon>Pseudomonadota</taxon>
        <taxon>Betaproteobacteria</taxon>
        <taxon>Burkholderiales</taxon>
        <taxon>Oxalobacteraceae</taxon>
        <taxon>Telluria group</taxon>
        <taxon>Pseudoduganella</taxon>
    </lineage>
</organism>
<dbReference type="RefSeq" id="WP_277418333.1">
    <property type="nucleotide sequence ID" value="NZ_CP119083.1"/>
</dbReference>
<dbReference type="InterPro" id="IPR018759">
    <property type="entry name" value="BBP2_2"/>
</dbReference>
<dbReference type="NCBIfam" id="TIGR03014">
    <property type="entry name" value="EpsL"/>
    <property type="match status" value="1"/>
</dbReference>
<gene>
    <name evidence="2" type="ORF">PX653_13340</name>
</gene>
<dbReference type="EMBL" id="CP119083">
    <property type="protein sequence ID" value="WEF35685.1"/>
    <property type="molecule type" value="Genomic_DNA"/>
</dbReference>
<accession>A0ABY8BIC0</accession>
<name>A0ABY8BIC0_9BURK</name>
<keyword evidence="1" id="KW-0732">Signal</keyword>
<dbReference type="Pfam" id="PF10082">
    <property type="entry name" value="BBP2_2"/>
    <property type="match status" value="1"/>
</dbReference>
<protein>
    <submittedName>
        <fullName evidence="2">Outer membrane beta-barrel protein</fullName>
    </submittedName>
</protein>
<dbReference type="SUPFAM" id="SSF56935">
    <property type="entry name" value="Porins"/>
    <property type="match status" value="1"/>
</dbReference>
<evidence type="ECO:0000256" key="1">
    <source>
        <dbReference type="SAM" id="SignalP"/>
    </source>
</evidence>